<evidence type="ECO:0000256" key="3">
    <source>
        <dbReference type="ARBA" id="ARBA00022679"/>
    </source>
</evidence>
<feature type="compositionally biased region" description="Polar residues" evidence="9">
    <location>
        <begin position="513"/>
        <end position="522"/>
    </location>
</feature>
<evidence type="ECO:0000256" key="4">
    <source>
        <dbReference type="ARBA" id="ARBA00022692"/>
    </source>
</evidence>
<keyword evidence="5 8" id="KW-1133">Transmembrane helix</keyword>
<accession>A0A4Y1R6L9</accession>
<evidence type="ECO:0000259" key="10">
    <source>
        <dbReference type="Pfam" id="PF01529"/>
    </source>
</evidence>
<dbReference type="GO" id="GO:0019706">
    <property type="term" value="F:protein-cysteine S-palmitoyltransferase activity"/>
    <property type="evidence" value="ECO:0007669"/>
    <property type="project" value="UniProtKB-EC"/>
</dbReference>
<feature type="transmembrane region" description="Helical" evidence="8">
    <location>
        <begin position="242"/>
        <end position="272"/>
    </location>
</feature>
<keyword evidence="4 8" id="KW-0812">Transmembrane</keyword>
<dbReference type="GO" id="GO:0005794">
    <property type="term" value="C:Golgi apparatus"/>
    <property type="evidence" value="ECO:0007669"/>
    <property type="project" value="TreeGrafter"/>
</dbReference>
<feature type="domain" description="Palmitoyltransferase DHHC" evidence="10">
    <location>
        <begin position="199"/>
        <end position="333"/>
    </location>
</feature>
<feature type="compositionally biased region" description="Low complexity" evidence="9">
    <location>
        <begin position="130"/>
        <end position="146"/>
    </location>
</feature>
<evidence type="ECO:0000256" key="1">
    <source>
        <dbReference type="ARBA" id="ARBA00004127"/>
    </source>
</evidence>
<gene>
    <name evidence="11" type="ORF">Prudu_009648</name>
</gene>
<dbReference type="Pfam" id="PF01529">
    <property type="entry name" value="DHHC"/>
    <property type="match status" value="1"/>
</dbReference>
<dbReference type="PANTHER" id="PTHR22883">
    <property type="entry name" value="ZINC FINGER DHHC DOMAIN CONTAINING PROTEIN"/>
    <property type="match status" value="1"/>
</dbReference>
<dbReference type="PANTHER" id="PTHR22883:SF203">
    <property type="entry name" value="PALMITOYLTRANSFERASE"/>
    <property type="match status" value="1"/>
</dbReference>
<dbReference type="InterPro" id="IPR039859">
    <property type="entry name" value="PFA4/ZDH16/20/ERF2-like"/>
</dbReference>
<dbReference type="GO" id="GO:0006612">
    <property type="term" value="P:protein targeting to membrane"/>
    <property type="evidence" value="ECO:0007669"/>
    <property type="project" value="TreeGrafter"/>
</dbReference>
<evidence type="ECO:0000313" key="11">
    <source>
        <dbReference type="EMBL" id="BBG99828.1"/>
    </source>
</evidence>
<dbReference type="AlphaFoldDB" id="A0A4Y1R6L9"/>
<dbReference type="InterPro" id="IPR001594">
    <property type="entry name" value="Palmitoyltrfase_DHHC"/>
</dbReference>
<feature type="transmembrane region" description="Helical" evidence="8">
    <location>
        <begin position="293"/>
        <end position="318"/>
    </location>
</feature>
<feature type="transmembrane region" description="Helical" evidence="8">
    <location>
        <begin position="33"/>
        <end position="53"/>
    </location>
</feature>
<comment type="domain">
    <text evidence="8">The DHHC domain is required for palmitoyltransferase activity.</text>
</comment>
<evidence type="ECO:0000256" key="9">
    <source>
        <dbReference type="SAM" id="MobiDB-lite"/>
    </source>
</evidence>
<organism evidence="11">
    <name type="scientific">Prunus dulcis</name>
    <name type="common">Almond</name>
    <name type="synonym">Amygdalus dulcis</name>
    <dbReference type="NCBI Taxonomy" id="3755"/>
    <lineage>
        <taxon>Eukaryota</taxon>
        <taxon>Viridiplantae</taxon>
        <taxon>Streptophyta</taxon>
        <taxon>Embryophyta</taxon>
        <taxon>Tracheophyta</taxon>
        <taxon>Spermatophyta</taxon>
        <taxon>Magnoliopsida</taxon>
        <taxon>eudicotyledons</taxon>
        <taxon>Gunneridae</taxon>
        <taxon>Pentapetalae</taxon>
        <taxon>rosids</taxon>
        <taxon>fabids</taxon>
        <taxon>Rosales</taxon>
        <taxon>Rosaceae</taxon>
        <taxon>Amygdaloideae</taxon>
        <taxon>Amygdaleae</taxon>
        <taxon>Prunus</taxon>
    </lineage>
</organism>
<name>A0A4Y1R6L9_PRUDU</name>
<dbReference type="GO" id="GO:0005783">
    <property type="term" value="C:endoplasmic reticulum"/>
    <property type="evidence" value="ECO:0007669"/>
    <property type="project" value="TreeGrafter"/>
</dbReference>
<evidence type="ECO:0000256" key="8">
    <source>
        <dbReference type="RuleBase" id="RU079119"/>
    </source>
</evidence>
<sequence length="769" mass="84090">MHVSSLGVLGFLVCFGPNWEVMVRKHGWQLPAHTFQVVAITVFCLLVVAFYAFFAPFLGGRIWEYILIGSYSPVALLVFILYVRCTAINPADPGIMSKFDNGATNGINPNHRLSAKDLPRKFDETTTGHSSPSSVSRSSLAGANSSRKGSVGELGGVNIVAEPTTRKCCIGGIFCALFVHEDCRKQQEGAAESQGGEDALFCTLCNAEVRKFSKHCRSCDKCVDGFDHHCRWLNNCVGHKNYVTFICLMATSLVWLVIEAGVGIAVLVRCFVNKRSMEAEIIDRLGNGFTRPPFATVVTVCTAVSVLACVPLCELFFFHMILIRKGITTYEYVVAMRVMSEERGQYVDEAFNNFANSFRNSPTGSATTGLSGGSSLGLQYKGAWCTPPRVFVDYQAHDAPMWSEVRNPQKDEVVPHLEPGMVPSTIDPDATGITEREQKGPKRPVRISAWQLAKLDSSEAMRAAAKARASSSVLRPLDKPDLELSSSGNMSVRSSVSTDAGANKEIKNELRLSRNSFAPSQGSRDEYETGTQSISSFSSPSHVHEAVTLSPLPQGGLGRFSAATSVPSLVPDRPLTSKATLPNVSLGFDERLCRGEVLLILCCCQLQLLLFSEMSEGHPLFGTKKQGGMSQFLYQLLKLETETSSYSRRPVIPPQEPSSSAVKTPVQQTEKLMYTGDSIFFGGPLLSAPVRENLKNERDLGSREGQERVGLNLPRESRFRRDSASNQLPVFVQGVLRTTLLLVPDCVLEEYASLKPMMGAKLDPFDLTA</sequence>
<keyword evidence="3 8" id="KW-0808">Transferase</keyword>
<comment type="subcellular location">
    <subcellularLocation>
        <location evidence="1">Endomembrane system</location>
        <topology evidence="1">Multi-pass membrane protein</topology>
    </subcellularLocation>
</comment>
<feature type="compositionally biased region" description="Low complexity" evidence="9">
    <location>
        <begin position="485"/>
        <end position="497"/>
    </location>
</feature>
<dbReference type="EMBL" id="AP019299">
    <property type="protein sequence ID" value="BBG99828.1"/>
    <property type="molecule type" value="Genomic_DNA"/>
</dbReference>
<dbReference type="PROSITE" id="PS50216">
    <property type="entry name" value="DHHC"/>
    <property type="match status" value="1"/>
</dbReference>
<feature type="region of interest" description="Disordered" evidence="9">
    <location>
        <begin position="123"/>
        <end position="150"/>
    </location>
</feature>
<evidence type="ECO:0000256" key="2">
    <source>
        <dbReference type="ARBA" id="ARBA00008574"/>
    </source>
</evidence>
<comment type="similarity">
    <text evidence="2 8">Belongs to the DHHC palmitoyltransferase family.</text>
</comment>
<evidence type="ECO:0000256" key="6">
    <source>
        <dbReference type="ARBA" id="ARBA00023136"/>
    </source>
</evidence>
<keyword evidence="6 8" id="KW-0472">Membrane</keyword>
<proteinExistence type="inferred from homology"/>
<feature type="compositionally biased region" description="Basic and acidic residues" evidence="9">
    <location>
        <begin position="502"/>
        <end position="512"/>
    </location>
</feature>
<comment type="catalytic activity">
    <reaction evidence="8">
        <text>L-cysteinyl-[protein] + hexadecanoyl-CoA = S-hexadecanoyl-L-cysteinyl-[protein] + CoA</text>
        <dbReference type="Rhea" id="RHEA:36683"/>
        <dbReference type="Rhea" id="RHEA-COMP:10131"/>
        <dbReference type="Rhea" id="RHEA-COMP:11032"/>
        <dbReference type="ChEBI" id="CHEBI:29950"/>
        <dbReference type="ChEBI" id="CHEBI:57287"/>
        <dbReference type="ChEBI" id="CHEBI:57379"/>
        <dbReference type="ChEBI" id="CHEBI:74151"/>
        <dbReference type="EC" id="2.3.1.225"/>
    </reaction>
</comment>
<feature type="region of interest" description="Disordered" evidence="9">
    <location>
        <begin position="414"/>
        <end position="443"/>
    </location>
</feature>
<protein>
    <recommendedName>
        <fullName evidence="8">S-acyltransferase</fullName>
        <ecNumber evidence="8">2.3.1.225</ecNumber>
    </recommendedName>
    <alternativeName>
        <fullName evidence="8">Palmitoyltransferase</fullName>
    </alternativeName>
</protein>
<feature type="transmembrane region" description="Helical" evidence="8">
    <location>
        <begin position="65"/>
        <end position="83"/>
    </location>
</feature>
<evidence type="ECO:0000256" key="7">
    <source>
        <dbReference type="ARBA" id="ARBA00023315"/>
    </source>
</evidence>
<evidence type="ECO:0000256" key="5">
    <source>
        <dbReference type="ARBA" id="ARBA00022989"/>
    </source>
</evidence>
<reference evidence="11" key="1">
    <citation type="journal article" date="2019" name="Science">
        <title>Mutation of a bHLH transcription factor allowed almond domestication.</title>
        <authorList>
            <person name="Sanchez-Perez R."/>
            <person name="Pavan S."/>
            <person name="Mazzeo R."/>
            <person name="Moldovan C."/>
            <person name="Aiese Cigliano R."/>
            <person name="Del Cueto J."/>
            <person name="Ricciardi F."/>
            <person name="Lotti C."/>
            <person name="Ricciardi L."/>
            <person name="Dicenta F."/>
            <person name="Lopez-Marques R.L."/>
            <person name="Lindberg Moller B."/>
        </authorList>
    </citation>
    <scope>NUCLEOTIDE SEQUENCE</scope>
</reference>
<feature type="region of interest" description="Disordered" evidence="9">
    <location>
        <begin position="478"/>
        <end position="539"/>
    </location>
</feature>
<dbReference type="EC" id="2.3.1.225" evidence="8"/>
<keyword evidence="7 8" id="KW-0012">Acyltransferase</keyword>